<dbReference type="Proteomes" id="UP000002505">
    <property type="component" value="Plasmid pACHL01"/>
</dbReference>
<protein>
    <submittedName>
        <fullName evidence="1">Uncharacterized protein</fullName>
    </submittedName>
</protein>
<keyword evidence="1" id="KW-0614">Plasmid</keyword>
<sequence>MENDVTDRLWDKSVQEFIQACKHEQLRDVRLGYTVLDDTRKILNVTATYASRKRGPVSVGYRWAETKQGWLPEVFVDLHTAPAGLPAAPRILAWKSRLWRERAGVRTALEAVSLIFFKATAVRNDLGTMLTSRSPESSEVVLEQGHLLTLQTLNDLAFIYSGDQAASQRP</sequence>
<accession>B8HIM8</accession>
<reference evidence="1" key="1">
    <citation type="submission" date="2009-01" db="EMBL/GenBank/DDBJ databases">
        <title>Complete sequence of plasmid1 of Arthrobacter chlorophenolicus A6.</title>
        <authorList>
            <consortium name="US DOE Joint Genome Institute"/>
            <person name="Lucas S."/>
            <person name="Copeland A."/>
            <person name="Lapidus A."/>
            <person name="Glavina del Rio T."/>
            <person name="Tice H."/>
            <person name="Bruce D."/>
            <person name="Goodwin L."/>
            <person name="Pitluck S."/>
            <person name="Goltsman E."/>
            <person name="Clum A."/>
            <person name="Larimer F."/>
            <person name="Land M."/>
            <person name="Hauser L."/>
            <person name="Kyrpides N."/>
            <person name="Mikhailova N."/>
            <person name="Jansson J."/>
            <person name="Richardson P."/>
        </authorList>
    </citation>
    <scope>NUCLEOTIDE SEQUENCE [LARGE SCALE GENOMIC DNA]</scope>
    <source>
        <strain evidence="1">A6</strain>
        <plasmid evidence="1">pACHL01</plasmid>
    </source>
</reference>
<dbReference type="HOGENOM" id="CLU_1567458_0_0_11"/>
<dbReference type="EMBL" id="CP001342">
    <property type="protein sequence ID" value="ACL42275.1"/>
    <property type="molecule type" value="Genomic_DNA"/>
</dbReference>
<dbReference type="KEGG" id="ach:Achl_4324"/>
<organism evidence="1 2">
    <name type="scientific">Pseudarthrobacter chlorophenolicus (strain ATCC 700700 / DSM 12829 / CIP 107037 / JCM 12360 / KCTC 9906 / NCIMB 13794 / A6)</name>
    <name type="common">Arthrobacter chlorophenolicus</name>
    <dbReference type="NCBI Taxonomy" id="452863"/>
    <lineage>
        <taxon>Bacteria</taxon>
        <taxon>Bacillati</taxon>
        <taxon>Actinomycetota</taxon>
        <taxon>Actinomycetes</taxon>
        <taxon>Micrococcales</taxon>
        <taxon>Micrococcaceae</taxon>
        <taxon>Pseudarthrobacter</taxon>
    </lineage>
</organism>
<proteinExistence type="predicted"/>
<dbReference type="AlphaFoldDB" id="B8HIM8"/>
<geneLocation type="plasmid" evidence="1 2">
    <name>pACHL01</name>
</geneLocation>
<name>B8HIM8_PSECP</name>
<gene>
    <name evidence="1" type="ordered locus">Achl_4324</name>
</gene>
<evidence type="ECO:0000313" key="2">
    <source>
        <dbReference type="Proteomes" id="UP000002505"/>
    </source>
</evidence>
<keyword evidence="2" id="KW-1185">Reference proteome</keyword>
<evidence type="ECO:0000313" key="1">
    <source>
        <dbReference type="EMBL" id="ACL42275.1"/>
    </source>
</evidence>